<feature type="domain" description="Tryptophan synthase beta chain-like PALP" evidence="1">
    <location>
        <begin position="19"/>
        <end position="79"/>
    </location>
</feature>
<dbReference type="InterPro" id="IPR036052">
    <property type="entry name" value="TrpB-like_PALP_sf"/>
</dbReference>
<dbReference type="AlphaFoldDB" id="A0A382Y6P0"/>
<dbReference type="InterPro" id="IPR001926">
    <property type="entry name" value="TrpB-like_PALP"/>
</dbReference>
<protein>
    <recommendedName>
        <fullName evidence="1">Tryptophan synthase beta chain-like PALP domain-containing protein</fullName>
    </recommendedName>
</protein>
<dbReference type="Gene3D" id="3.40.50.1100">
    <property type="match status" value="2"/>
</dbReference>
<reference evidence="2" key="1">
    <citation type="submission" date="2018-05" db="EMBL/GenBank/DDBJ databases">
        <authorList>
            <person name="Lanie J.A."/>
            <person name="Ng W.-L."/>
            <person name="Kazmierczak K.M."/>
            <person name="Andrzejewski T.M."/>
            <person name="Davidsen T.M."/>
            <person name="Wayne K.J."/>
            <person name="Tettelin H."/>
            <person name="Glass J.I."/>
            <person name="Rusch D."/>
            <person name="Podicherti R."/>
            <person name="Tsui H.-C.T."/>
            <person name="Winkler M.E."/>
        </authorList>
    </citation>
    <scope>NUCLEOTIDE SEQUENCE</scope>
</reference>
<feature type="non-terminal residue" evidence="2">
    <location>
        <position position="80"/>
    </location>
</feature>
<dbReference type="EMBL" id="UINC01173400">
    <property type="protein sequence ID" value="SVD78976.1"/>
    <property type="molecule type" value="Genomic_DNA"/>
</dbReference>
<dbReference type="SUPFAM" id="SSF53686">
    <property type="entry name" value="Tryptophan synthase beta subunit-like PLP-dependent enzymes"/>
    <property type="match status" value="1"/>
</dbReference>
<evidence type="ECO:0000259" key="1">
    <source>
        <dbReference type="Pfam" id="PF00291"/>
    </source>
</evidence>
<proteinExistence type="predicted"/>
<dbReference type="InterPro" id="IPR050214">
    <property type="entry name" value="Cys_Synth/Cystath_Beta-Synth"/>
</dbReference>
<gene>
    <name evidence="2" type="ORF">METZ01_LOCUS431830</name>
</gene>
<sequence length="80" mass="8497">MPETTNSPDTSGICDSVIDAIGYAPVIDLSRLTANLEGRILAKLEYLNPGGSKKDLISRAIIDSAEKKGLLKPGQTVLEL</sequence>
<evidence type="ECO:0000313" key="2">
    <source>
        <dbReference type="EMBL" id="SVD78976.1"/>
    </source>
</evidence>
<organism evidence="2">
    <name type="scientific">marine metagenome</name>
    <dbReference type="NCBI Taxonomy" id="408172"/>
    <lineage>
        <taxon>unclassified sequences</taxon>
        <taxon>metagenomes</taxon>
        <taxon>ecological metagenomes</taxon>
    </lineage>
</organism>
<name>A0A382Y6P0_9ZZZZ</name>
<accession>A0A382Y6P0</accession>
<dbReference type="Pfam" id="PF00291">
    <property type="entry name" value="PALP"/>
    <property type="match status" value="1"/>
</dbReference>
<dbReference type="PANTHER" id="PTHR10314">
    <property type="entry name" value="CYSTATHIONINE BETA-SYNTHASE"/>
    <property type="match status" value="1"/>
</dbReference>